<feature type="transmembrane region" description="Helical" evidence="1">
    <location>
        <begin position="12"/>
        <end position="39"/>
    </location>
</feature>
<name>L1NGW8_9PORP</name>
<dbReference type="HOGENOM" id="CLU_1814059_0_0_10"/>
<dbReference type="AlphaFoldDB" id="L1NGW8"/>
<feature type="transmembrane region" description="Helical" evidence="1">
    <location>
        <begin position="59"/>
        <end position="80"/>
    </location>
</feature>
<keyword evidence="1" id="KW-1133">Transmembrane helix</keyword>
<dbReference type="STRING" id="1127696.HMPREF9134_00452"/>
<dbReference type="EMBL" id="AMEQ01000015">
    <property type="protein sequence ID" value="EKY02437.1"/>
    <property type="molecule type" value="Genomic_DNA"/>
</dbReference>
<evidence type="ECO:0000256" key="1">
    <source>
        <dbReference type="SAM" id="Phobius"/>
    </source>
</evidence>
<dbReference type="Proteomes" id="UP000010408">
    <property type="component" value="Unassembled WGS sequence"/>
</dbReference>
<organism evidence="2 3">
    <name type="scientific">Porphyromonas catoniae F0037</name>
    <dbReference type="NCBI Taxonomy" id="1127696"/>
    <lineage>
        <taxon>Bacteria</taxon>
        <taxon>Pseudomonadati</taxon>
        <taxon>Bacteroidota</taxon>
        <taxon>Bacteroidia</taxon>
        <taxon>Bacteroidales</taxon>
        <taxon>Porphyromonadaceae</taxon>
        <taxon>Porphyromonas</taxon>
    </lineage>
</organism>
<keyword evidence="1" id="KW-0472">Membrane</keyword>
<dbReference type="PATRIC" id="fig|1127696.3.peg.396"/>
<keyword evidence="1" id="KW-0812">Transmembrane</keyword>
<feature type="transmembrane region" description="Helical" evidence="1">
    <location>
        <begin position="119"/>
        <end position="141"/>
    </location>
</feature>
<evidence type="ECO:0000313" key="2">
    <source>
        <dbReference type="EMBL" id="EKY02437.1"/>
    </source>
</evidence>
<sequence>MEANSTSPYQKLRIWGYVFSIGLTLLCLIAFLCTCANSVKVTNEHYDVIRVDKVFNPVSLIYLFSCVPSIAFGCLFSVVARIGENVQAIKDAKGGDLSEESSENDSTEVDTQKNENRSILYALAGATIILAVVFTLAFWVFK</sequence>
<gene>
    <name evidence="2" type="ORF">HMPREF9134_00452</name>
</gene>
<reference evidence="2 3" key="1">
    <citation type="submission" date="2012-05" db="EMBL/GenBank/DDBJ databases">
        <authorList>
            <person name="Weinstock G."/>
            <person name="Sodergren E."/>
            <person name="Lobos E.A."/>
            <person name="Fulton L."/>
            <person name="Fulton R."/>
            <person name="Courtney L."/>
            <person name="Fronick C."/>
            <person name="O'Laughlin M."/>
            <person name="Godfrey J."/>
            <person name="Wilson R.M."/>
            <person name="Miner T."/>
            <person name="Farmer C."/>
            <person name="Delehaunty K."/>
            <person name="Cordes M."/>
            <person name="Minx P."/>
            <person name="Tomlinson C."/>
            <person name="Chen J."/>
            <person name="Wollam A."/>
            <person name="Pepin K.H."/>
            <person name="Bhonagiri V."/>
            <person name="Zhang X."/>
            <person name="Suruliraj S."/>
            <person name="Warren W."/>
            <person name="Mitreva M."/>
            <person name="Mardis E.R."/>
            <person name="Wilson R.K."/>
        </authorList>
    </citation>
    <scope>NUCLEOTIDE SEQUENCE [LARGE SCALE GENOMIC DNA]</scope>
    <source>
        <strain evidence="2 3">F0037</strain>
    </source>
</reference>
<evidence type="ECO:0000313" key="3">
    <source>
        <dbReference type="Proteomes" id="UP000010408"/>
    </source>
</evidence>
<comment type="caution">
    <text evidence="2">The sequence shown here is derived from an EMBL/GenBank/DDBJ whole genome shotgun (WGS) entry which is preliminary data.</text>
</comment>
<protein>
    <submittedName>
        <fullName evidence="2">Uncharacterized protein</fullName>
    </submittedName>
</protein>
<dbReference type="RefSeq" id="WP_005468624.1">
    <property type="nucleotide sequence ID" value="NZ_KB291043.1"/>
</dbReference>
<proteinExistence type="predicted"/>
<accession>L1NGW8</accession>